<dbReference type="InterPro" id="IPR016181">
    <property type="entry name" value="Acyl_CoA_acyltransferase"/>
</dbReference>
<dbReference type="RefSeq" id="WP_354641779.1">
    <property type="nucleotide sequence ID" value="NZ_CP159872.1"/>
</dbReference>
<keyword evidence="2" id="KW-0808">Transferase</keyword>
<feature type="domain" description="N-acetyltransferase" evidence="1">
    <location>
        <begin position="11"/>
        <end position="180"/>
    </location>
</feature>
<dbReference type="Pfam" id="PF13302">
    <property type="entry name" value="Acetyltransf_3"/>
    <property type="match status" value="1"/>
</dbReference>
<gene>
    <name evidence="2" type="ORF">ABWK59_18950</name>
</gene>
<dbReference type="AlphaFoldDB" id="A0AAU8K0F3"/>
<evidence type="ECO:0000259" key="1">
    <source>
        <dbReference type="PROSITE" id="PS51186"/>
    </source>
</evidence>
<evidence type="ECO:0000313" key="2">
    <source>
        <dbReference type="EMBL" id="XCM80845.1"/>
    </source>
</evidence>
<dbReference type="GO" id="GO:0016747">
    <property type="term" value="F:acyltransferase activity, transferring groups other than amino-acyl groups"/>
    <property type="evidence" value="ECO:0007669"/>
    <property type="project" value="InterPro"/>
</dbReference>
<dbReference type="EMBL" id="CP159872">
    <property type="protein sequence ID" value="XCM80845.1"/>
    <property type="molecule type" value="Genomic_DNA"/>
</dbReference>
<dbReference type="InterPro" id="IPR000182">
    <property type="entry name" value="GNAT_dom"/>
</dbReference>
<dbReference type="KEGG" id="kcm:ABWK59_18950"/>
<organism evidence="2">
    <name type="scientific">Kitasatospora camelliae</name>
    <dbReference type="NCBI Taxonomy" id="3156397"/>
    <lineage>
        <taxon>Bacteria</taxon>
        <taxon>Bacillati</taxon>
        <taxon>Actinomycetota</taxon>
        <taxon>Actinomycetes</taxon>
        <taxon>Kitasatosporales</taxon>
        <taxon>Streptomycetaceae</taxon>
        <taxon>Kitasatospora</taxon>
    </lineage>
</organism>
<proteinExistence type="predicted"/>
<dbReference type="PANTHER" id="PTHR43792:SF1">
    <property type="entry name" value="N-ACETYLTRANSFERASE DOMAIN-CONTAINING PROTEIN"/>
    <property type="match status" value="1"/>
</dbReference>
<dbReference type="Gene3D" id="3.40.630.30">
    <property type="match status" value="1"/>
</dbReference>
<accession>A0AAU8K0F3</accession>
<dbReference type="InterPro" id="IPR051531">
    <property type="entry name" value="N-acetyltransferase"/>
</dbReference>
<sequence>MEHVRLTGPRLILREYRQTPEDAEALYAVLGDPVAGRFLPAGPRDEEECADQIELYLDEAEQRPRGCYRLAVTLRAEAGDPVPIGQAALTRDGETAGLIGYALRPDRWGLGYAGEIAALLCGFGFERLGLHRLAARVDPDNTASVRVLTRAGFRLEGRIREDTRLRGQWRDSLQYSLLAAEWAVVNGSPPRTG</sequence>
<name>A0AAU8K0F3_9ACTN</name>
<protein>
    <submittedName>
        <fullName evidence="2">GNAT family protein</fullName>
        <ecNumber evidence="2">2.-.-.-</ecNumber>
    </submittedName>
</protein>
<dbReference type="EC" id="2.-.-.-" evidence="2"/>
<dbReference type="PROSITE" id="PS51186">
    <property type="entry name" value="GNAT"/>
    <property type="match status" value="1"/>
</dbReference>
<dbReference type="SUPFAM" id="SSF55729">
    <property type="entry name" value="Acyl-CoA N-acyltransferases (Nat)"/>
    <property type="match status" value="1"/>
</dbReference>
<reference evidence="2" key="1">
    <citation type="submission" date="2024-06" db="EMBL/GenBank/DDBJ databases">
        <title>The genome sequences of Kitasatospora sp. strain HUAS MG31.</title>
        <authorList>
            <person name="Mo P."/>
        </authorList>
    </citation>
    <scope>NUCLEOTIDE SEQUENCE</scope>
    <source>
        <strain evidence="2">HUAS MG31</strain>
    </source>
</reference>
<dbReference type="PANTHER" id="PTHR43792">
    <property type="entry name" value="GNAT FAMILY, PUTATIVE (AFU_ORTHOLOGUE AFUA_3G00765)-RELATED-RELATED"/>
    <property type="match status" value="1"/>
</dbReference>